<keyword evidence="5" id="KW-0472">Membrane</keyword>
<dbReference type="SUPFAM" id="SSF46966">
    <property type="entry name" value="Spectrin repeat"/>
    <property type="match status" value="1"/>
</dbReference>
<reference evidence="7 8" key="1">
    <citation type="submission" date="2024-07" db="EMBL/GenBank/DDBJ databases">
        <title>Chromosome-level genome assembly of the water stick insect Ranatra chinensis (Heteroptera: Nepidae).</title>
        <authorList>
            <person name="Liu X."/>
        </authorList>
    </citation>
    <scope>NUCLEOTIDE SEQUENCE [LARGE SCALE GENOMIC DNA]</scope>
    <source>
        <strain evidence="7">Cailab_2021Rc</strain>
        <tissue evidence="7">Muscle</tissue>
    </source>
</reference>
<sequence length="309" mass="35694">MIQSVTLKAEDLQQAAPASEITCKYENLSKTAKELYEKQKETVEGHEAFIDAGNDFGQWIRVAKERLSKCAEPTGDKEALSTKLNQLKTGIVKWTEYEDQYADAVEWLSQTEEMVQSFNKLQDSLEQKRITLELFQSHLQTLFEWQQQLDNLNLKAQVSECSEIPATLSELNCRLGVVKGIQQSLEQGQNRLRYALELKEKVILNTEQNGAAKIQEDSESLKQEFDKLIIDVQIAKHVNKLEDEVKDYDKYRNAQMNAVDWLRKTRISIQQCSDSHGEKNEIQQKQNKLREIENTVPQGKLWNLDYLLP</sequence>
<keyword evidence="2" id="KW-0812">Transmembrane</keyword>
<dbReference type="EMBL" id="JBFDAA010000002">
    <property type="protein sequence ID" value="KAL1139464.1"/>
    <property type="molecule type" value="Genomic_DNA"/>
</dbReference>
<dbReference type="GO" id="GO:0016020">
    <property type="term" value="C:membrane"/>
    <property type="evidence" value="ECO:0007669"/>
    <property type="project" value="UniProtKB-SubCell"/>
</dbReference>
<dbReference type="Proteomes" id="UP001558652">
    <property type="component" value="Unassembled WGS sequence"/>
</dbReference>
<dbReference type="PANTHER" id="PTHR47535">
    <property type="entry name" value="MUSCLE-SPECIFIC PROTEIN 300 KDA, ISOFORM G"/>
    <property type="match status" value="1"/>
</dbReference>
<evidence type="ECO:0000256" key="3">
    <source>
        <dbReference type="ARBA" id="ARBA00022737"/>
    </source>
</evidence>
<keyword evidence="4" id="KW-1133">Transmembrane helix</keyword>
<evidence type="ECO:0000256" key="2">
    <source>
        <dbReference type="ARBA" id="ARBA00022692"/>
    </source>
</evidence>
<evidence type="ECO:0000256" key="4">
    <source>
        <dbReference type="ARBA" id="ARBA00022989"/>
    </source>
</evidence>
<name>A0ABD0YU11_9HEMI</name>
<protein>
    <submittedName>
        <fullName evidence="7">Uncharacterized protein</fullName>
    </submittedName>
</protein>
<gene>
    <name evidence="7" type="ORF">AAG570_006448</name>
</gene>
<dbReference type="PANTHER" id="PTHR47535:SF7">
    <property type="entry name" value="CALMIN"/>
    <property type="match status" value="1"/>
</dbReference>
<keyword evidence="8" id="KW-1185">Reference proteome</keyword>
<proteinExistence type="predicted"/>
<keyword evidence="6" id="KW-0175">Coiled coil</keyword>
<evidence type="ECO:0000313" key="8">
    <source>
        <dbReference type="Proteomes" id="UP001558652"/>
    </source>
</evidence>
<organism evidence="7 8">
    <name type="scientific">Ranatra chinensis</name>
    <dbReference type="NCBI Taxonomy" id="642074"/>
    <lineage>
        <taxon>Eukaryota</taxon>
        <taxon>Metazoa</taxon>
        <taxon>Ecdysozoa</taxon>
        <taxon>Arthropoda</taxon>
        <taxon>Hexapoda</taxon>
        <taxon>Insecta</taxon>
        <taxon>Pterygota</taxon>
        <taxon>Neoptera</taxon>
        <taxon>Paraneoptera</taxon>
        <taxon>Hemiptera</taxon>
        <taxon>Heteroptera</taxon>
        <taxon>Panheteroptera</taxon>
        <taxon>Nepomorpha</taxon>
        <taxon>Nepidae</taxon>
        <taxon>Ranatrinae</taxon>
        <taxon>Ranatra</taxon>
    </lineage>
</organism>
<dbReference type="AlphaFoldDB" id="A0ABD0YU11"/>
<accession>A0ABD0YU11</accession>
<evidence type="ECO:0000313" key="7">
    <source>
        <dbReference type="EMBL" id="KAL1139464.1"/>
    </source>
</evidence>
<dbReference type="InterPro" id="IPR052403">
    <property type="entry name" value="LINC-complex_assoc"/>
</dbReference>
<feature type="coiled-coil region" evidence="6">
    <location>
        <begin position="204"/>
        <end position="231"/>
    </location>
</feature>
<evidence type="ECO:0000256" key="5">
    <source>
        <dbReference type="ARBA" id="ARBA00023136"/>
    </source>
</evidence>
<evidence type="ECO:0000256" key="1">
    <source>
        <dbReference type="ARBA" id="ARBA00004370"/>
    </source>
</evidence>
<comment type="subcellular location">
    <subcellularLocation>
        <location evidence="1">Membrane</location>
    </subcellularLocation>
</comment>
<comment type="caution">
    <text evidence="7">The sequence shown here is derived from an EMBL/GenBank/DDBJ whole genome shotgun (WGS) entry which is preliminary data.</text>
</comment>
<evidence type="ECO:0000256" key="6">
    <source>
        <dbReference type="SAM" id="Coils"/>
    </source>
</evidence>
<keyword evidence="3" id="KW-0677">Repeat</keyword>